<protein>
    <submittedName>
        <fullName evidence="3">Phage minor head protein</fullName>
    </submittedName>
</protein>
<dbReference type="EMBL" id="JAWXVI010000001">
    <property type="protein sequence ID" value="MDX6187974.1"/>
    <property type="molecule type" value="Genomic_DNA"/>
</dbReference>
<dbReference type="Proteomes" id="UP001273350">
    <property type="component" value="Unassembled WGS sequence"/>
</dbReference>
<keyword evidence="4" id="KW-1185">Reference proteome</keyword>
<proteinExistence type="predicted"/>
<reference evidence="3 4" key="1">
    <citation type="submission" date="2023-11" db="EMBL/GenBank/DDBJ databases">
        <title>Unpublished Manusciprt.</title>
        <authorList>
            <person name="Saticioglu I.B."/>
            <person name="Ay H."/>
            <person name="Ajmi N."/>
            <person name="Altun S."/>
            <person name="Duman M."/>
        </authorList>
    </citation>
    <scope>NUCLEOTIDE SEQUENCE [LARGE SCALE GENOMIC DNA]</scope>
    <source>
        <strain evidence="3 4">Fl-318</strain>
    </source>
</reference>
<feature type="domain" description="tRNA nuclease CdiA C-terminal" evidence="2">
    <location>
        <begin position="307"/>
        <end position="383"/>
    </location>
</feature>
<dbReference type="Pfam" id="PF04233">
    <property type="entry name" value="Phage_Mu_F"/>
    <property type="match status" value="1"/>
</dbReference>
<feature type="domain" description="Phage head morphogenesis" evidence="1">
    <location>
        <begin position="90"/>
        <end position="170"/>
    </location>
</feature>
<organism evidence="3 4">
    <name type="scientific">Flavobacterium cupriresistens</name>
    <dbReference type="NCBI Taxonomy" id="2893885"/>
    <lineage>
        <taxon>Bacteria</taxon>
        <taxon>Pseudomonadati</taxon>
        <taxon>Bacteroidota</taxon>
        <taxon>Flavobacteriia</taxon>
        <taxon>Flavobacteriales</taxon>
        <taxon>Flavobacteriaceae</taxon>
        <taxon>Flavobacterium</taxon>
    </lineage>
</organism>
<evidence type="ECO:0000313" key="3">
    <source>
        <dbReference type="EMBL" id="MDX6187974.1"/>
    </source>
</evidence>
<gene>
    <name evidence="3" type="ORF">SGQ83_01315</name>
</gene>
<comment type="caution">
    <text evidence="3">The sequence shown here is derived from an EMBL/GenBank/DDBJ whole genome shotgun (WGS) entry which is preliminary data.</text>
</comment>
<name>A0ABU4R8L4_9FLAO</name>
<dbReference type="RefSeq" id="WP_230002615.1">
    <property type="nucleotide sequence ID" value="NZ_CP087134.1"/>
</dbReference>
<accession>A0ABU4R8L4</accession>
<dbReference type="Pfam" id="PF18451">
    <property type="entry name" value="CdiA_C"/>
    <property type="match status" value="1"/>
</dbReference>
<evidence type="ECO:0000313" key="4">
    <source>
        <dbReference type="Proteomes" id="UP001273350"/>
    </source>
</evidence>
<dbReference type="InterPro" id="IPR006528">
    <property type="entry name" value="Phage_head_morphogenesis_dom"/>
</dbReference>
<evidence type="ECO:0000259" key="2">
    <source>
        <dbReference type="Pfam" id="PF18451"/>
    </source>
</evidence>
<dbReference type="InterPro" id="IPR040559">
    <property type="entry name" value="CdiA_C"/>
</dbReference>
<sequence length="392" mass="44606">MFDDRNVSEENKQALWEYYNTNLTKAFDIGYNNSLEFYDADLAQSLKTDIAQFSAFKETSFRAQLEAELTNDGKVIPWSEFKKKAAELHVNYNQRWLKTEYHHTVATANSVANWKAYEGDADLYPNLKYNAVNDARTREKHRALDGLILPINHSFWRTHNVPLDWGCRCGLEQTDEEPSKIIPELDIKGAFQNNAALSGKVFGEMPYENGMSNTQIIESKGNAKKFAANKVLQSDRKEQFKTVFKAKKGAVLEHQLISKNDDYRDILGVAKAYAQKGKIAEMLPEISEREKTLRSIVFPNLQSKRSNPDLKIGNQYFDVKRPSAIKNILGNANKASKQGAIAVISDSRLDKPLTDAIIQERAKDIFKNKNYGYDTVVFYRNGELIVLNRTGV</sequence>
<dbReference type="Gene3D" id="3.40.1350.120">
    <property type="match status" value="1"/>
</dbReference>
<evidence type="ECO:0000259" key="1">
    <source>
        <dbReference type="Pfam" id="PF04233"/>
    </source>
</evidence>